<keyword evidence="8 12" id="KW-0472">Membrane</keyword>
<evidence type="ECO:0000256" key="2">
    <source>
        <dbReference type="ARBA" id="ARBA00007376"/>
    </source>
</evidence>
<dbReference type="AlphaFoldDB" id="A0AAV3AKC4"/>
<comment type="caution">
    <text evidence="14">The sequence shown here is derived from an EMBL/GenBank/DDBJ whole genome shotgun (WGS) entry which is preliminary data.</text>
</comment>
<gene>
    <name evidence="14" type="ORF">GDO54_009870</name>
</gene>
<dbReference type="GO" id="GO:0016020">
    <property type="term" value="C:membrane"/>
    <property type="evidence" value="ECO:0007669"/>
    <property type="project" value="UniProtKB-SubCell"/>
</dbReference>
<feature type="transmembrane region" description="Helical" evidence="13">
    <location>
        <begin position="12"/>
        <end position="39"/>
    </location>
</feature>
<feature type="transmembrane region" description="Helical" evidence="13">
    <location>
        <begin position="181"/>
        <end position="209"/>
    </location>
</feature>
<dbReference type="Gene3D" id="1.20.1070.10">
    <property type="entry name" value="Rhodopsin 7-helix transmembrane proteins"/>
    <property type="match status" value="1"/>
</dbReference>
<dbReference type="GO" id="GO:0004930">
    <property type="term" value="F:G protein-coupled receptor activity"/>
    <property type="evidence" value="ECO:0007669"/>
    <property type="project" value="UniProtKB-KW"/>
</dbReference>
<dbReference type="GO" id="GO:0033038">
    <property type="term" value="F:bitter taste receptor activity"/>
    <property type="evidence" value="ECO:0007669"/>
    <property type="project" value="InterPro"/>
</dbReference>
<keyword evidence="15" id="KW-1185">Reference proteome</keyword>
<evidence type="ECO:0000256" key="5">
    <source>
        <dbReference type="ARBA" id="ARBA00022692"/>
    </source>
</evidence>
<evidence type="ECO:0000256" key="1">
    <source>
        <dbReference type="ARBA" id="ARBA00004141"/>
    </source>
</evidence>
<keyword evidence="9 12" id="KW-0675">Receptor</keyword>
<feature type="transmembrane region" description="Helical" evidence="13">
    <location>
        <begin position="133"/>
        <end position="154"/>
    </location>
</feature>
<organism evidence="14 15">
    <name type="scientific">Pyxicephalus adspersus</name>
    <name type="common">African bullfrog</name>
    <dbReference type="NCBI Taxonomy" id="30357"/>
    <lineage>
        <taxon>Eukaryota</taxon>
        <taxon>Metazoa</taxon>
        <taxon>Chordata</taxon>
        <taxon>Craniata</taxon>
        <taxon>Vertebrata</taxon>
        <taxon>Euteleostomi</taxon>
        <taxon>Amphibia</taxon>
        <taxon>Batrachia</taxon>
        <taxon>Anura</taxon>
        <taxon>Neobatrachia</taxon>
        <taxon>Ranoidea</taxon>
        <taxon>Pyxicephalidae</taxon>
        <taxon>Pyxicephalinae</taxon>
        <taxon>Pyxicephalus</taxon>
    </lineage>
</organism>
<evidence type="ECO:0000256" key="9">
    <source>
        <dbReference type="ARBA" id="ARBA00023170"/>
    </source>
</evidence>
<evidence type="ECO:0000256" key="13">
    <source>
        <dbReference type="SAM" id="Phobius"/>
    </source>
</evidence>
<keyword evidence="5 12" id="KW-0812">Transmembrane</keyword>
<evidence type="ECO:0000256" key="10">
    <source>
        <dbReference type="ARBA" id="ARBA00023224"/>
    </source>
</evidence>
<keyword evidence="10 12" id="KW-0807">Transducer</keyword>
<evidence type="ECO:0000256" key="12">
    <source>
        <dbReference type="RuleBase" id="RU004424"/>
    </source>
</evidence>
<dbReference type="PANTHER" id="PTHR11394:SF160">
    <property type="entry name" value="TASTE RECEPTOR TYPE 2"/>
    <property type="match status" value="1"/>
</dbReference>
<dbReference type="Proteomes" id="UP001181693">
    <property type="component" value="Unassembled WGS sequence"/>
</dbReference>
<keyword evidence="7 12" id="KW-0297">G-protein coupled receptor</keyword>
<accession>A0AAV3AKC4</accession>
<evidence type="ECO:0000256" key="4">
    <source>
        <dbReference type="ARBA" id="ARBA00022606"/>
    </source>
</evidence>
<sequence>MAFSVKAEYNFAFLSLVVAVEIGFILGLLINSFIVAVNIMNWFKERPMTANDQVITSIAIARILLQSACLFHIFVTVFFNSNYLNLFLIIMMVMSNYSSIWLTNLLAIVFFLKIFNFQNVFFQKLKAVVSQKALYFIAGSILLSFFYGVLYTWLDYTTVLANTTESFTVTWTHNMQTSLKYFIYFFLGYTVPFLIYLIILSLLVFFLYFHMSKIKTSSSLLGLDNYYTALKSVACCFLCYSFNVGSNLIVMYYYDSLSIVLINVIFNIFPALHSVFIIYRTPKLKTGLLRLFKCGTSCALNRGGSGPNF</sequence>
<evidence type="ECO:0000256" key="7">
    <source>
        <dbReference type="ARBA" id="ARBA00023040"/>
    </source>
</evidence>
<feature type="transmembrane region" description="Helical" evidence="13">
    <location>
        <begin position="260"/>
        <end position="279"/>
    </location>
</feature>
<evidence type="ECO:0000256" key="8">
    <source>
        <dbReference type="ARBA" id="ARBA00023136"/>
    </source>
</evidence>
<keyword evidence="4 12" id="KW-0716">Sensory transduction</keyword>
<dbReference type="Pfam" id="PF05296">
    <property type="entry name" value="TAS2R"/>
    <property type="match status" value="1"/>
</dbReference>
<evidence type="ECO:0000256" key="6">
    <source>
        <dbReference type="ARBA" id="ARBA00022989"/>
    </source>
</evidence>
<dbReference type="EMBL" id="DYDO01000004">
    <property type="protein sequence ID" value="DBA25490.1"/>
    <property type="molecule type" value="Genomic_DNA"/>
</dbReference>
<keyword evidence="6 13" id="KW-1133">Transmembrane helix</keyword>
<feature type="transmembrane region" description="Helical" evidence="13">
    <location>
        <begin position="230"/>
        <end position="254"/>
    </location>
</feature>
<proteinExistence type="inferred from homology"/>
<keyword evidence="3 12" id="KW-0919">Taste</keyword>
<dbReference type="InterPro" id="IPR007960">
    <property type="entry name" value="TAS2R"/>
</dbReference>
<evidence type="ECO:0000313" key="14">
    <source>
        <dbReference type="EMBL" id="DBA25490.1"/>
    </source>
</evidence>
<evidence type="ECO:0000256" key="11">
    <source>
        <dbReference type="RuleBase" id="RU004423"/>
    </source>
</evidence>
<name>A0AAV3AKC4_PYXAD</name>
<evidence type="ECO:0000313" key="15">
    <source>
        <dbReference type="Proteomes" id="UP001181693"/>
    </source>
</evidence>
<feature type="transmembrane region" description="Helical" evidence="13">
    <location>
        <begin position="59"/>
        <end position="80"/>
    </location>
</feature>
<protein>
    <recommendedName>
        <fullName evidence="12">Taste receptor type 2</fullName>
    </recommendedName>
</protein>
<dbReference type="SUPFAM" id="SSF81321">
    <property type="entry name" value="Family A G protein-coupled receptor-like"/>
    <property type="match status" value="1"/>
</dbReference>
<comment type="similarity">
    <text evidence="2 11">Belongs to the G-protein coupled receptor T2R family.</text>
</comment>
<evidence type="ECO:0000256" key="3">
    <source>
        <dbReference type="ARBA" id="ARBA00022480"/>
    </source>
</evidence>
<comment type="subcellular location">
    <subcellularLocation>
        <location evidence="1 12">Membrane</location>
        <topology evidence="1 12">Multi-pass membrane protein</topology>
    </subcellularLocation>
</comment>
<dbReference type="PANTHER" id="PTHR11394">
    <property type="entry name" value="TASTE RECEPTOR TYPE 2"/>
    <property type="match status" value="1"/>
</dbReference>
<feature type="transmembrane region" description="Helical" evidence="13">
    <location>
        <begin position="86"/>
        <end position="112"/>
    </location>
</feature>
<reference evidence="14" key="1">
    <citation type="thesis" date="2020" institute="ProQuest LLC" country="789 East Eisenhower Parkway, Ann Arbor, MI, USA">
        <title>Comparative Genomics and Chromosome Evolution.</title>
        <authorList>
            <person name="Mudd A.B."/>
        </authorList>
    </citation>
    <scope>NUCLEOTIDE SEQUENCE</scope>
    <source>
        <strain evidence="14">1538</strain>
        <tissue evidence="14">Blood</tissue>
    </source>
</reference>